<dbReference type="InParanoid" id="A0A409YVI8"/>
<proteinExistence type="predicted"/>
<comment type="caution">
    <text evidence="2">The sequence shown here is derived from an EMBL/GenBank/DDBJ whole genome shotgun (WGS) entry which is preliminary data.</text>
</comment>
<dbReference type="EMBL" id="NHYE01000200">
    <property type="protein sequence ID" value="PPR07012.1"/>
    <property type="molecule type" value="Genomic_DNA"/>
</dbReference>
<dbReference type="AlphaFoldDB" id="A0A409YVI8"/>
<protein>
    <submittedName>
        <fullName evidence="2">Uncharacterized protein</fullName>
    </submittedName>
</protein>
<evidence type="ECO:0000313" key="2">
    <source>
        <dbReference type="EMBL" id="PPR07012.1"/>
    </source>
</evidence>
<feature type="compositionally biased region" description="Polar residues" evidence="1">
    <location>
        <begin position="186"/>
        <end position="209"/>
    </location>
</feature>
<feature type="compositionally biased region" description="Low complexity" evidence="1">
    <location>
        <begin position="227"/>
        <end position="239"/>
    </location>
</feature>
<dbReference type="Proteomes" id="UP000284706">
    <property type="component" value="Unassembled WGS sequence"/>
</dbReference>
<accession>A0A409YVI8</accession>
<evidence type="ECO:0000256" key="1">
    <source>
        <dbReference type="SAM" id="MobiDB-lite"/>
    </source>
</evidence>
<dbReference type="OrthoDB" id="3028573at2759"/>
<feature type="region of interest" description="Disordered" evidence="1">
    <location>
        <begin position="227"/>
        <end position="251"/>
    </location>
</feature>
<organism evidence="2 3">
    <name type="scientific">Gymnopilus dilepis</name>
    <dbReference type="NCBI Taxonomy" id="231916"/>
    <lineage>
        <taxon>Eukaryota</taxon>
        <taxon>Fungi</taxon>
        <taxon>Dikarya</taxon>
        <taxon>Basidiomycota</taxon>
        <taxon>Agaricomycotina</taxon>
        <taxon>Agaricomycetes</taxon>
        <taxon>Agaricomycetidae</taxon>
        <taxon>Agaricales</taxon>
        <taxon>Agaricineae</taxon>
        <taxon>Hymenogastraceae</taxon>
        <taxon>Gymnopilus</taxon>
    </lineage>
</organism>
<feature type="region of interest" description="Disordered" evidence="1">
    <location>
        <begin position="183"/>
        <end position="209"/>
    </location>
</feature>
<name>A0A409YVI8_9AGAR</name>
<gene>
    <name evidence="2" type="ORF">CVT26_004381</name>
</gene>
<keyword evidence="3" id="KW-1185">Reference proteome</keyword>
<evidence type="ECO:0000313" key="3">
    <source>
        <dbReference type="Proteomes" id="UP000284706"/>
    </source>
</evidence>
<sequence>MGSLAYDTDHYMRCPGPRVDGKLAGTCTAVIPKVIVCTGANPGKRCQACKDCSYFMWLPFEGSASPSPNSKALRQASSTSSGAWAPLPLAAQGTAVLRDSQAGWAPSPAFLSQKPSSSQKAPCARGLCKHPRAAACSKAMCKGCCLLDSASICMYKGYNSGHYPFTTSDDPFHMPKPQPLFPLYLPTSTNAPGLGQSSQSSALDTLSGHSSALSDWDPSLATSSGSPSLDLSLSTSAPTQPASQHPFYFSKPIPPAVAADYNERRLQREHRHKAETERVENERRIKHTVLLLAYLRDGVGPTPLPLQDINTWPTLNLAKLPHLKAQLGLQDDEEVEIYARTAHGSFWVPTLDYSMNVKTDDQIFICRKGVHTDAHPSMLVSQLDSTHPASFKTPSRKRACELTPPPSRLSKKVHIDLTLDDPASLLCSLAHCCQIFLIWLSGCVITPGGQTAGSPTGIRIIKVTLTRASESFCRVFNGMVHKPSTYHLNRGFWERLSPSVQAEACSLPRNEDGLWANWRKRQSSWSTR</sequence>
<reference evidence="2 3" key="1">
    <citation type="journal article" date="2018" name="Evol. Lett.">
        <title>Horizontal gene cluster transfer increased hallucinogenic mushroom diversity.</title>
        <authorList>
            <person name="Reynolds H.T."/>
            <person name="Vijayakumar V."/>
            <person name="Gluck-Thaler E."/>
            <person name="Korotkin H.B."/>
            <person name="Matheny P.B."/>
            <person name="Slot J.C."/>
        </authorList>
    </citation>
    <scope>NUCLEOTIDE SEQUENCE [LARGE SCALE GENOMIC DNA]</scope>
    <source>
        <strain evidence="2 3">SRW20</strain>
    </source>
</reference>